<dbReference type="GO" id="GO:0006508">
    <property type="term" value="P:proteolysis"/>
    <property type="evidence" value="ECO:0007669"/>
    <property type="project" value="UniProtKB-KW"/>
</dbReference>
<evidence type="ECO:0000256" key="2">
    <source>
        <dbReference type="ARBA" id="ARBA00022670"/>
    </source>
</evidence>
<gene>
    <name evidence="7" type="ORF">NAEGRDRAFT_56173</name>
</gene>
<dbReference type="AlphaFoldDB" id="D2VG09"/>
<keyword evidence="5" id="KW-0732">Signal</keyword>
<name>D2VG09_NAEGR</name>
<dbReference type="RefSeq" id="XP_002676923.1">
    <property type="nucleotide sequence ID" value="XM_002676877.1"/>
</dbReference>
<accession>D2VG09</accession>
<feature type="domain" description="NlpC/P60" evidence="6">
    <location>
        <begin position="117"/>
        <end position="232"/>
    </location>
</feature>
<feature type="chain" id="PRO_5003037550" evidence="5">
    <location>
        <begin position="20"/>
        <end position="232"/>
    </location>
</feature>
<evidence type="ECO:0000256" key="1">
    <source>
        <dbReference type="ARBA" id="ARBA00007074"/>
    </source>
</evidence>
<dbReference type="SUPFAM" id="SSF54001">
    <property type="entry name" value="Cysteine proteinases"/>
    <property type="match status" value="1"/>
</dbReference>
<dbReference type="Gene3D" id="2.30.30.40">
    <property type="entry name" value="SH3 Domains"/>
    <property type="match status" value="1"/>
</dbReference>
<dbReference type="Pfam" id="PF00877">
    <property type="entry name" value="NLPC_P60"/>
    <property type="match status" value="1"/>
</dbReference>
<dbReference type="OrthoDB" id="2251794at2759"/>
<dbReference type="GO" id="GO:0008234">
    <property type="term" value="F:cysteine-type peptidase activity"/>
    <property type="evidence" value="ECO:0007669"/>
    <property type="project" value="UniProtKB-KW"/>
</dbReference>
<dbReference type="Proteomes" id="UP000006671">
    <property type="component" value="Unassembled WGS sequence"/>
</dbReference>
<evidence type="ECO:0000313" key="7">
    <source>
        <dbReference type="EMBL" id="EFC44179.1"/>
    </source>
</evidence>
<sequence>MSKVIFLILLLCFIGVINASGSIFNPTDAEIDQIIEMSDSEFSSGTKFASLTTLNVREGPCTDKKIVTTLGSDVVVTYTGKSITACGHTWFSVSGTFGQGYASSTYLRQVVNPGAGSAFRNSAAQWAASKAGSCYSQANRYGNPCYDCSSLVHLAYKQSGKPNVPLTTRLYPNSAVKEISKNEIAAGDILWREGHVGMYLGNGQVVNAENEKNGVKIRTFANFRYTKIYRVL</sequence>
<dbReference type="VEuPathDB" id="AmoebaDB:NAEGRDRAFT_56173"/>
<organism evidence="8">
    <name type="scientific">Naegleria gruberi</name>
    <name type="common">Amoeba</name>
    <dbReference type="NCBI Taxonomy" id="5762"/>
    <lineage>
        <taxon>Eukaryota</taxon>
        <taxon>Discoba</taxon>
        <taxon>Heterolobosea</taxon>
        <taxon>Tetramitia</taxon>
        <taxon>Eutetramitia</taxon>
        <taxon>Vahlkampfiidae</taxon>
        <taxon>Naegleria</taxon>
    </lineage>
</organism>
<keyword evidence="4" id="KW-0788">Thiol protease</keyword>
<dbReference type="InterPro" id="IPR000064">
    <property type="entry name" value="NLP_P60_dom"/>
</dbReference>
<evidence type="ECO:0000313" key="8">
    <source>
        <dbReference type="Proteomes" id="UP000006671"/>
    </source>
</evidence>
<dbReference type="PANTHER" id="PTHR47359:SF3">
    <property type="entry name" value="NLP_P60 DOMAIN-CONTAINING PROTEIN-RELATED"/>
    <property type="match status" value="1"/>
</dbReference>
<keyword evidence="8" id="KW-1185">Reference proteome</keyword>
<evidence type="ECO:0000256" key="5">
    <source>
        <dbReference type="SAM" id="SignalP"/>
    </source>
</evidence>
<dbReference type="InterPro" id="IPR038765">
    <property type="entry name" value="Papain-like_cys_pep_sf"/>
</dbReference>
<dbReference type="EMBL" id="GG738869">
    <property type="protein sequence ID" value="EFC44179.1"/>
    <property type="molecule type" value="Genomic_DNA"/>
</dbReference>
<keyword evidence="2" id="KW-0645">Protease</keyword>
<keyword evidence="3" id="KW-0378">Hydrolase</keyword>
<protein>
    <submittedName>
        <fullName evidence="7">Predicted protein</fullName>
    </submittedName>
</protein>
<proteinExistence type="inferred from homology"/>
<dbReference type="PANTHER" id="PTHR47359">
    <property type="entry name" value="PEPTIDOGLYCAN DL-ENDOPEPTIDASE CWLO"/>
    <property type="match status" value="1"/>
</dbReference>
<evidence type="ECO:0000256" key="4">
    <source>
        <dbReference type="ARBA" id="ARBA00022807"/>
    </source>
</evidence>
<dbReference type="KEGG" id="ngr:NAEGRDRAFT_56173"/>
<reference evidence="7 8" key="1">
    <citation type="journal article" date="2010" name="Cell">
        <title>The genome of Naegleria gruberi illuminates early eukaryotic versatility.</title>
        <authorList>
            <person name="Fritz-Laylin L.K."/>
            <person name="Prochnik S.E."/>
            <person name="Ginger M.L."/>
            <person name="Dacks J.B."/>
            <person name="Carpenter M.L."/>
            <person name="Field M.C."/>
            <person name="Kuo A."/>
            <person name="Paredez A."/>
            <person name="Chapman J."/>
            <person name="Pham J."/>
            <person name="Shu S."/>
            <person name="Neupane R."/>
            <person name="Cipriano M."/>
            <person name="Mancuso J."/>
            <person name="Tu H."/>
            <person name="Salamov A."/>
            <person name="Lindquist E."/>
            <person name="Shapiro H."/>
            <person name="Lucas S."/>
            <person name="Grigoriev I.V."/>
            <person name="Cande W.Z."/>
            <person name="Fulton C."/>
            <person name="Rokhsar D.S."/>
            <person name="Dawson S.C."/>
        </authorList>
    </citation>
    <scope>NUCLEOTIDE SEQUENCE [LARGE SCALE GENOMIC DNA]</scope>
    <source>
        <strain evidence="7 8">NEG-M</strain>
    </source>
</reference>
<dbReference type="Gene3D" id="3.90.1720.10">
    <property type="entry name" value="endopeptidase domain like (from Nostoc punctiforme)"/>
    <property type="match status" value="1"/>
</dbReference>
<feature type="signal peptide" evidence="5">
    <location>
        <begin position="1"/>
        <end position="19"/>
    </location>
</feature>
<evidence type="ECO:0000259" key="6">
    <source>
        <dbReference type="PROSITE" id="PS51935"/>
    </source>
</evidence>
<dbReference type="GeneID" id="8848087"/>
<evidence type="ECO:0000256" key="3">
    <source>
        <dbReference type="ARBA" id="ARBA00022801"/>
    </source>
</evidence>
<dbReference type="PROSITE" id="PS51935">
    <property type="entry name" value="NLPC_P60"/>
    <property type="match status" value="1"/>
</dbReference>
<dbReference type="OMA" id="GDILWRE"/>
<comment type="similarity">
    <text evidence="1">Belongs to the peptidase C40 family.</text>
</comment>
<dbReference type="InParanoid" id="D2VG09"/>
<dbReference type="InterPro" id="IPR051794">
    <property type="entry name" value="PG_Endopeptidase_C40"/>
</dbReference>